<comment type="caution">
    <text evidence="5">The sequence shown here is derived from an EMBL/GenBank/DDBJ whole genome shotgun (WGS) entry which is preliminary data.</text>
</comment>
<evidence type="ECO:0000313" key="6">
    <source>
        <dbReference type="Proteomes" id="UP000238672"/>
    </source>
</evidence>
<evidence type="ECO:0000256" key="2">
    <source>
        <dbReference type="ARBA" id="ARBA00022723"/>
    </source>
</evidence>
<dbReference type="SUPFAM" id="SSF56784">
    <property type="entry name" value="HAD-like"/>
    <property type="match status" value="1"/>
</dbReference>
<dbReference type="PANTHER" id="PTHR46470">
    <property type="entry name" value="N-ACYLNEURAMINATE-9-PHOSPHATASE"/>
    <property type="match status" value="1"/>
</dbReference>
<evidence type="ECO:0000313" key="5">
    <source>
        <dbReference type="EMBL" id="PQP79965.1"/>
    </source>
</evidence>
<evidence type="ECO:0000256" key="4">
    <source>
        <dbReference type="ARBA" id="ARBA00022842"/>
    </source>
</evidence>
<accession>A0A2S8NVJ4</accession>
<keyword evidence="6" id="KW-1185">Reference proteome</keyword>
<dbReference type="InterPro" id="IPR036412">
    <property type="entry name" value="HAD-like_sf"/>
</dbReference>
<name>A0A2S8NVJ4_9MOLU</name>
<dbReference type="PANTHER" id="PTHR46470:SF2">
    <property type="entry name" value="GLYCERALDEHYDE 3-PHOSPHATE PHOSPHATASE"/>
    <property type="match status" value="1"/>
</dbReference>
<dbReference type="Gene3D" id="3.40.50.1000">
    <property type="entry name" value="HAD superfamily/HAD-like"/>
    <property type="match status" value="1"/>
</dbReference>
<comment type="cofactor">
    <cofactor evidence="1">
        <name>Mg(2+)</name>
        <dbReference type="ChEBI" id="CHEBI:18420"/>
    </cofactor>
</comment>
<keyword evidence="2" id="KW-0479">Metal-binding</keyword>
<proteinExistence type="predicted"/>
<organism evidence="5 6">
    <name type="scientific">Candidatus Phytoplasma phoenicium</name>
    <dbReference type="NCBI Taxonomy" id="198422"/>
    <lineage>
        <taxon>Bacteria</taxon>
        <taxon>Bacillati</taxon>
        <taxon>Mycoplasmatota</taxon>
        <taxon>Mollicutes</taxon>
        <taxon>Acholeplasmatales</taxon>
        <taxon>Acholeplasmataceae</taxon>
        <taxon>Candidatus Phytoplasma</taxon>
        <taxon>16SrIX (Pigeon pea witches'-broom group)</taxon>
    </lineage>
</organism>
<dbReference type="GO" id="GO:0044281">
    <property type="term" value="P:small molecule metabolic process"/>
    <property type="evidence" value="ECO:0007669"/>
    <property type="project" value="UniProtKB-ARBA"/>
</dbReference>
<dbReference type="AlphaFoldDB" id="A0A2S8NVJ4"/>
<protein>
    <submittedName>
        <fullName evidence="5">YqeG family HAD IIIA-type phosphatase</fullName>
    </submittedName>
</protein>
<gene>
    <name evidence="5" type="ORF">C6B37_00205</name>
</gene>
<dbReference type="EMBL" id="PUUG01000002">
    <property type="protein sequence ID" value="PQP79965.1"/>
    <property type="molecule type" value="Genomic_DNA"/>
</dbReference>
<evidence type="ECO:0000256" key="3">
    <source>
        <dbReference type="ARBA" id="ARBA00022801"/>
    </source>
</evidence>
<sequence>MKYNYKYLPKFYYDSILEIPYRMFYQQGIKALFFDLDNTLILPKAKKLDEHIQVFLQKISLKFKVGIISNASFKKQKRILNDRYFYIDLAWYRKKPSKWGFIQSLKFMNVNCEQSLMIGDQLTTDILGANKMKMISILVKPLDRNNESLITKFRRFFIERPFIKKIKKDHFPLYQQKFQDFMK</sequence>
<dbReference type="GO" id="GO:0016791">
    <property type="term" value="F:phosphatase activity"/>
    <property type="evidence" value="ECO:0007669"/>
    <property type="project" value="TreeGrafter"/>
</dbReference>
<dbReference type="InterPro" id="IPR051400">
    <property type="entry name" value="HAD-like_hydrolase"/>
</dbReference>
<dbReference type="NCBIfam" id="TIGR01549">
    <property type="entry name" value="HAD-SF-IA-v1"/>
    <property type="match status" value="1"/>
</dbReference>
<evidence type="ECO:0000256" key="1">
    <source>
        <dbReference type="ARBA" id="ARBA00001946"/>
    </source>
</evidence>
<dbReference type="Pfam" id="PF13242">
    <property type="entry name" value="Hydrolase_like"/>
    <property type="match status" value="1"/>
</dbReference>
<dbReference type="Proteomes" id="UP000238672">
    <property type="component" value="Unassembled WGS sequence"/>
</dbReference>
<keyword evidence="3" id="KW-0378">Hydrolase</keyword>
<dbReference type="GO" id="GO:0046872">
    <property type="term" value="F:metal ion binding"/>
    <property type="evidence" value="ECO:0007669"/>
    <property type="project" value="UniProtKB-KW"/>
</dbReference>
<keyword evidence="4" id="KW-0460">Magnesium</keyword>
<reference evidence="5 6" key="1">
    <citation type="submission" date="2018-02" db="EMBL/GenBank/DDBJ databases">
        <title>Metagenomics reveals mixed infection of spiroplasma and phytoplasma in chicory.</title>
        <authorList>
            <person name="Polano C."/>
            <person name="Moruzzi S."/>
            <person name="Ermacora P."/>
            <person name="Ferrini F."/>
            <person name="Martini M."/>
            <person name="Firrao G."/>
        </authorList>
    </citation>
    <scope>NUCLEOTIDE SEQUENCE [LARGE SCALE GENOMIC DNA]</scope>
    <source>
        <strain evidence="5 6">ChiP</strain>
    </source>
</reference>
<dbReference type="InterPro" id="IPR006439">
    <property type="entry name" value="HAD-SF_hydro_IA"/>
</dbReference>
<dbReference type="InterPro" id="IPR023214">
    <property type="entry name" value="HAD_sf"/>
</dbReference>